<dbReference type="SUPFAM" id="SSF50891">
    <property type="entry name" value="Cyclophilin-like"/>
    <property type="match status" value="1"/>
</dbReference>
<proteinExistence type="predicted"/>
<dbReference type="PROSITE" id="PS00170">
    <property type="entry name" value="CSA_PPIASE_1"/>
    <property type="match status" value="1"/>
</dbReference>
<dbReference type="Pfam" id="PF00160">
    <property type="entry name" value="Pro_isomerase"/>
    <property type="match status" value="1"/>
</dbReference>
<dbReference type="GO" id="GO:0003755">
    <property type="term" value="F:peptidyl-prolyl cis-trans isomerase activity"/>
    <property type="evidence" value="ECO:0007669"/>
    <property type="project" value="UniProtKB-KW"/>
</dbReference>
<keyword evidence="8" id="KW-1185">Reference proteome</keyword>
<feature type="compositionally biased region" description="Basic residues" evidence="5">
    <location>
        <begin position="380"/>
        <end position="396"/>
    </location>
</feature>
<protein>
    <recommendedName>
        <fullName evidence="2">peptidylprolyl isomerase</fullName>
        <ecNumber evidence="2">5.2.1.8</ecNumber>
    </recommendedName>
</protein>
<feature type="compositionally biased region" description="Basic residues" evidence="5">
    <location>
        <begin position="412"/>
        <end position="429"/>
    </location>
</feature>
<evidence type="ECO:0000256" key="2">
    <source>
        <dbReference type="ARBA" id="ARBA00013194"/>
    </source>
</evidence>
<feature type="region of interest" description="Disordered" evidence="5">
    <location>
        <begin position="78"/>
        <end position="99"/>
    </location>
</feature>
<sequence>MGMGMVELVMVIDAERGRKECTLFVLGVEGSLKREILAKDPTNSFKQFYEFLFRGKRQNKKPPTNSTSCRHKLLGSRIDKPKQYHPTNNETKVDNHSNSPTKSMHCYFNISIAGSPPRRVVFRLYSDKCPITCQNFITLCSSTATATKRRGPTTSHHNLDIEPTYRGTEFHRIIPTFMIQGGDFTNFDGTGGFAAPSTNHGHPTFPDENLQSCLSHNQMGILSMANKGKDTNGSQFFITLGKALHLDRKHVAFGKVIHGMEVIIAASQVETEDDGKGRPVRMQRVVIVDCGVGMGVDDEKSDDISSGDSKASSDDDEDSKSRPTSKSRRKSAKTKRSRRHSRRRHDAEDDDDDSTDSDDRSRHRSRSKHRHDVKTDDRRERKRRRKDRDDKHRRRRDNSPESTSSSVDERQHRHRHHRKQSSKSTRRKT</sequence>
<reference evidence="7 8" key="1">
    <citation type="submission" date="2024-10" db="EMBL/GenBank/DDBJ databases">
        <title>Updated reference genomes for cyclostephanoid diatoms.</title>
        <authorList>
            <person name="Roberts W.R."/>
            <person name="Alverson A.J."/>
        </authorList>
    </citation>
    <scope>NUCLEOTIDE SEQUENCE [LARGE SCALE GENOMIC DNA]</scope>
    <source>
        <strain evidence="7 8">AJA232-27</strain>
    </source>
</reference>
<dbReference type="Proteomes" id="UP001530293">
    <property type="component" value="Unassembled WGS sequence"/>
</dbReference>
<feature type="compositionally biased region" description="Polar residues" evidence="5">
    <location>
        <begin position="85"/>
        <end position="99"/>
    </location>
</feature>
<organism evidence="7 8">
    <name type="scientific">Discostella pseudostelligera</name>
    <dbReference type="NCBI Taxonomy" id="259834"/>
    <lineage>
        <taxon>Eukaryota</taxon>
        <taxon>Sar</taxon>
        <taxon>Stramenopiles</taxon>
        <taxon>Ochrophyta</taxon>
        <taxon>Bacillariophyta</taxon>
        <taxon>Coscinodiscophyceae</taxon>
        <taxon>Thalassiosirophycidae</taxon>
        <taxon>Stephanodiscales</taxon>
        <taxon>Stephanodiscaceae</taxon>
        <taxon>Discostella</taxon>
    </lineage>
</organism>
<accession>A0ABD3M1H6</accession>
<comment type="caution">
    <text evidence="7">The sequence shown here is derived from an EMBL/GenBank/DDBJ whole genome shotgun (WGS) entry which is preliminary data.</text>
</comment>
<keyword evidence="4" id="KW-0413">Isomerase</keyword>
<evidence type="ECO:0000256" key="3">
    <source>
        <dbReference type="ARBA" id="ARBA00023110"/>
    </source>
</evidence>
<feature type="compositionally biased region" description="Basic residues" evidence="5">
    <location>
        <begin position="323"/>
        <end position="344"/>
    </location>
</feature>
<dbReference type="PANTHER" id="PTHR11071:SF561">
    <property type="entry name" value="PEPTIDYL-PROLYL CIS-TRANS ISOMERASE D-RELATED"/>
    <property type="match status" value="1"/>
</dbReference>
<dbReference type="FunFam" id="2.40.100.10:FF:000025">
    <property type="entry name" value="Peptidyl-prolyl cis-trans isomerase CYP19-2"/>
    <property type="match status" value="1"/>
</dbReference>
<gene>
    <name evidence="7" type="ORF">ACHAWU_006157</name>
</gene>
<dbReference type="EC" id="5.2.1.8" evidence="2"/>
<evidence type="ECO:0000259" key="6">
    <source>
        <dbReference type="PROSITE" id="PS50072"/>
    </source>
</evidence>
<dbReference type="InterPro" id="IPR020892">
    <property type="entry name" value="Cyclophilin-type_PPIase_CS"/>
</dbReference>
<evidence type="ECO:0000256" key="4">
    <source>
        <dbReference type="ARBA" id="ARBA00023235"/>
    </source>
</evidence>
<dbReference type="AlphaFoldDB" id="A0ABD3M1H6"/>
<name>A0ABD3M1H6_9STRA</name>
<dbReference type="EMBL" id="JALLBG020000250">
    <property type="protein sequence ID" value="KAL3757849.1"/>
    <property type="molecule type" value="Genomic_DNA"/>
</dbReference>
<evidence type="ECO:0000313" key="8">
    <source>
        <dbReference type="Proteomes" id="UP001530293"/>
    </source>
</evidence>
<dbReference type="InterPro" id="IPR029000">
    <property type="entry name" value="Cyclophilin-like_dom_sf"/>
</dbReference>
<comment type="catalytic activity">
    <reaction evidence="1">
        <text>[protein]-peptidylproline (omega=180) = [protein]-peptidylproline (omega=0)</text>
        <dbReference type="Rhea" id="RHEA:16237"/>
        <dbReference type="Rhea" id="RHEA-COMP:10747"/>
        <dbReference type="Rhea" id="RHEA-COMP:10748"/>
        <dbReference type="ChEBI" id="CHEBI:83833"/>
        <dbReference type="ChEBI" id="CHEBI:83834"/>
        <dbReference type="EC" id="5.2.1.8"/>
    </reaction>
</comment>
<dbReference type="PRINTS" id="PR00153">
    <property type="entry name" value="CSAPPISMRASE"/>
</dbReference>
<dbReference type="PANTHER" id="PTHR11071">
    <property type="entry name" value="PEPTIDYL-PROLYL CIS-TRANS ISOMERASE"/>
    <property type="match status" value="1"/>
</dbReference>
<feature type="region of interest" description="Disordered" evidence="5">
    <location>
        <begin position="295"/>
        <end position="429"/>
    </location>
</feature>
<evidence type="ECO:0000313" key="7">
    <source>
        <dbReference type="EMBL" id="KAL3757849.1"/>
    </source>
</evidence>
<evidence type="ECO:0000256" key="1">
    <source>
        <dbReference type="ARBA" id="ARBA00000971"/>
    </source>
</evidence>
<evidence type="ECO:0000256" key="5">
    <source>
        <dbReference type="SAM" id="MobiDB-lite"/>
    </source>
</evidence>
<dbReference type="Gene3D" id="2.40.100.10">
    <property type="entry name" value="Cyclophilin-like"/>
    <property type="match status" value="1"/>
</dbReference>
<keyword evidence="3" id="KW-0697">Rotamase</keyword>
<feature type="domain" description="PPIase cyclophilin-type" evidence="6">
    <location>
        <begin position="107"/>
        <end position="292"/>
    </location>
</feature>
<feature type="compositionally biased region" description="Basic residues" evidence="5">
    <location>
        <begin position="362"/>
        <end position="372"/>
    </location>
</feature>
<dbReference type="PROSITE" id="PS50072">
    <property type="entry name" value="CSA_PPIASE_2"/>
    <property type="match status" value="1"/>
</dbReference>
<dbReference type="InterPro" id="IPR002130">
    <property type="entry name" value="Cyclophilin-type_PPIase_dom"/>
</dbReference>